<sequence length="63" mass="7049">MLESSPCIVKMGSFFQCWSSASVDDKRCITTARPLTDCLAKPVQKTKNQNAISYHLARLTKQT</sequence>
<dbReference type="OrthoDB" id="2210at2759"/>
<dbReference type="EMBL" id="MCGE01000019">
    <property type="protein sequence ID" value="ORZ12335.1"/>
    <property type="molecule type" value="Genomic_DNA"/>
</dbReference>
<dbReference type="STRING" id="90262.A0A1X2I9N6"/>
<gene>
    <name evidence="1" type="ORF">BCR42DRAFT_379263</name>
</gene>
<dbReference type="InterPro" id="IPR017264">
    <property type="entry name" value="Ribosomal_mS37_fun"/>
</dbReference>
<proteinExistence type="predicted"/>
<evidence type="ECO:0000313" key="1">
    <source>
        <dbReference type="EMBL" id="ORZ12335.1"/>
    </source>
</evidence>
<dbReference type="GO" id="GO:0032543">
    <property type="term" value="P:mitochondrial translation"/>
    <property type="evidence" value="ECO:0007669"/>
    <property type="project" value="InterPro"/>
</dbReference>
<evidence type="ECO:0000313" key="2">
    <source>
        <dbReference type="Proteomes" id="UP000193560"/>
    </source>
</evidence>
<name>A0A1X2I9N6_9FUNG</name>
<dbReference type="AlphaFoldDB" id="A0A1X2I9N6"/>
<keyword evidence="2" id="KW-1185">Reference proteome</keyword>
<reference evidence="1 2" key="1">
    <citation type="submission" date="2016-07" db="EMBL/GenBank/DDBJ databases">
        <title>Pervasive Adenine N6-methylation of Active Genes in Fungi.</title>
        <authorList>
            <consortium name="DOE Joint Genome Institute"/>
            <person name="Mondo S.J."/>
            <person name="Dannebaum R.O."/>
            <person name="Kuo R.C."/>
            <person name="Labutti K."/>
            <person name="Haridas S."/>
            <person name="Kuo A."/>
            <person name="Salamov A."/>
            <person name="Ahrendt S.R."/>
            <person name="Lipzen A."/>
            <person name="Sullivan W."/>
            <person name="Andreopoulos W.B."/>
            <person name="Clum A."/>
            <person name="Lindquist E."/>
            <person name="Daum C."/>
            <person name="Ramamoorthy G.K."/>
            <person name="Gryganskyi A."/>
            <person name="Culley D."/>
            <person name="Magnuson J.K."/>
            <person name="James T.Y."/>
            <person name="O'Malley M.A."/>
            <person name="Stajich J.E."/>
            <person name="Spatafora J.W."/>
            <person name="Visel A."/>
            <person name="Grigoriev I.V."/>
        </authorList>
    </citation>
    <scope>NUCLEOTIDE SEQUENCE [LARGE SCALE GENOMIC DNA]</scope>
    <source>
        <strain evidence="1 2">NRRL 1336</strain>
    </source>
</reference>
<protein>
    <submittedName>
        <fullName evidence="1">Uncharacterized protein</fullName>
    </submittedName>
</protein>
<comment type="caution">
    <text evidence="1">The sequence shown here is derived from an EMBL/GenBank/DDBJ whole genome shotgun (WGS) entry which is preliminary data.</text>
</comment>
<dbReference type="PANTHER" id="PTHR28066">
    <property type="entry name" value="37S RIBOSOMAL PROTEIN MRP10, MITOCHONDRIAL"/>
    <property type="match status" value="1"/>
</dbReference>
<dbReference type="PANTHER" id="PTHR28066:SF1">
    <property type="entry name" value="SMALL RIBOSOMAL SUBUNIT PROTEIN MS37"/>
    <property type="match status" value="1"/>
</dbReference>
<organism evidence="1 2">
    <name type="scientific">Absidia repens</name>
    <dbReference type="NCBI Taxonomy" id="90262"/>
    <lineage>
        <taxon>Eukaryota</taxon>
        <taxon>Fungi</taxon>
        <taxon>Fungi incertae sedis</taxon>
        <taxon>Mucoromycota</taxon>
        <taxon>Mucoromycotina</taxon>
        <taxon>Mucoromycetes</taxon>
        <taxon>Mucorales</taxon>
        <taxon>Cunninghamellaceae</taxon>
        <taxon>Absidia</taxon>
    </lineage>
</organism>
<dbReference type="GO" id="GO:0005763">
    <property type="term" value="C:mitochondrial small ribosomal subunit"/>
    <property type="evidence" value="ECO:0007669"/>
    <property type="project" value="TreeGrafter"/>
</dbReference>
<accession>A0A1X2I9N6</accession>
<dbReference type="GO" id="GO:0003735">
    <property type="term" value="F:structural constituent of ribosome"/>
    <property type="evidence" value="ECO:0007669"/>
    <property type="project" value="InterPro"/>
</dbReference>
<dbReference type="Proteomes" id="UP000193560">
    <property type="component" value="Unassembled WGS sequence"/>
</dbReference>